<dbReference type="Proteomes" id="UP000587800">
    <property type="component" value="Unassembled WGS sequence"/>
</dbReference>
<name>A0ABR6SZU1_9LIST</name>
<dbReference type="InterPro" id="IPR011344">
    <property type="entry name" value="ssDNA-bd"/>
</dbReference>
<dbReference type="PROSITE" id="PS50935">
    <property type="entry name" value="SSB"/>
    <property type="match status" value="1"/>
</dbReference>
<evidence type="ECO:0000256" key="2">
    <source>
        <dbReference type="HAMAP-Rule" id="MF_00984"/>
    </source>
</evidence>
<accession>A0ABR6SZU1</accession>
<comment type="caution">
    <text evidence="5">The sequence shown here is derived from an EMBL/GenBank/DDBJ whole genome shotgun (WGS) entry which is preliminary data.</text>
</comment>
<gene>
    <name evidence="5" type="ORF">HCJ59_14970</name>
</gene>
<keyword evidence="6" id="KW-1185">Reference proteome</keyword>
<evidence type="ECO:0000256" key="4">
    <source>
        <dbReference type="SAM" id="MobiDB-lite"/>
    </source>
</evidence>
<protein>
    <recommendedName>
        <fullName evidence="2 3">Single-stranded DNA-binding protein</fullName>
        <shortName evidence="2">SSB</shortName>
    </recommendedName>
</protein>
<evidence type="ECO:0000313" key="5">
    <source>
        <dbReference type="EMBL" id="MBC1511180.1"/>
    </source>
</evidence>
<feature type="region of interest" description="Disordered" evidence="4">
    <location>
        <begin position="108"/>
        <end position="133"/>
    </location>
</feature>
<comment type="subunit">
    <text evidence="2">Homotetramer.</text>
</comment>
<comment type="caution">
    <text evidence="2">Lacks conserved residue(s) required for the propagation of feature annotation.</text>
</comment>
<proteinExistence type="inferred from homology"/>
<dbReference type="InterPro" id="IPR000424">
    <property type="entry name" value="Primosome_PriB/ssb"/>
</dbReference>
<reference evidence="5 6" key="1">
    <citation type="submission" date="2020-03" db="EMBL/GenBank/DDBJ databases">
        <title>Soil Listeria distribution.</title>
        <authorList>
            <person name="Liao J."/>
            <person name="Wiedmann M."/>
        </authorList>
    </citation>
    <scope>NUCLEOTIDE SEQUENCE [LARGE SCALE GENOMIC DNA]</scope>
    <source>
        <strain evidence="5 6">FSL L7-1515</strain>
    </source>
</reference>
<dbReference type="Gene3D" id="2.40.50.140">
    <property type="entry name" value="Nucleic acid-binding proteins"/>
    <property type="match status" value="1"/>
</dbReference>
<dbReference type="NCBIfam" id="TIGR00621">
    <property type="entry name" value="ssb"/>
    <property type="match status" value="1"/>
</dbReference>
<dbReference type="Pfam" id="PF00436">
    <property type="entry name" value="SSB"/>
    <property type="match status" value="1"/>
</dbReference>
<evidence type="ECO:0000313" key="6">
    <source>
        <dbReference type="Proteomes" id="UP000587800"/>
    </source>
</evidence>
<dbReference type="EMBL" id="JAASUB010000025">
    <property type="protein sequence ID" value="MBC1511180.1"/>
    <property type="molecule type" value="Genomic_DNA"/>
</dbReference>
<evidence type="ECO:0000256" key="1">
    <source>
        <dbReference type="ARBA" id="ARBA00023125"/>
    </source>
</evidence>
<dbReference type="SUPFAM" id="SSF50249">
    <property type="entry name" value="Nucleic acid-binding proteins"/>
    <property type="match status" value="1"/>
</dbReference>
<evidence type="ECO:0000256" key="3">
    <source>
        <dbReference type="RuleBase" id="RU000524"/>
    </source>
</evidence>
<dbReference type="CDD" id="cd04496">
    <property type="entry name" value="SSB_OBF"/>
    <property type="match status" value="1"/>
</dbReference>
<dbReference type="PANTHER" id="PTHR10302:SF27">
    <property type="entry name" value="SINGLE-STRANDED DNA-BINDING PROTEIN"/>
    <property type="match status" value="1"/>
</dbReference>
<dbReference type="RefSeq" id="WP_185348397.1">
    <property type="nucleotide sequence ID" value="NZ_JAASTU010000021.1"/>
</dbReference>
<keyword evidence="1 2" id="KW-0238">DNA-binding</keyword>
<organism evidence="5 6">
    <name type="scientific">Listeria immobilis</name>
    <dbReference type="NCBI Taxonomy" id="2713502"/>
    <lineage>
        <taxon>Bacteria</taxon>
        <taxon>Bacillati</taxon>
        <taxon>Bacillota</taxon>
        <taxon>Bacilli</taxon>
        <taxon>Bacillales</taxon>
        <taxon>Listeriaceae</taxon>
        <taxon>Listeria</taxon>
    </lineage>
</organism>
<sequence>MKMNEVQLIGRIAKNLELSFIDTQEGKRPVCNFILAVTKDRPDKQGNYGADFLSCVLWGKPAENLCKYQRKGNLIAVTGSLQTRNYNDKDGKTVYLTEVAARKVQYLEKKDNQEANPSEEAPKEGPYMEDDVADYSDGMMENARSLAGSYGQLQPEDII</sequence>
<dbReference type="InterPro" id="IPR012340">
    <property type="entry name" value="NA-bd_OB-fold"/>
</dbReference>
<dbReference type="PANTHER" id="PTHR10302">
    <property type="entry name" value="SINGLE-STRANDED DNA-BINDING PROTEIN"/>
    <property type="match status" value="1"/>
</dbReference>
<dbReference type="GO" id="GO:0003677">
    <property type="term" value="F:DNA binding"/>
    <property type="evidence" value="ECO:0007669"/>
    <property type="project" value="UniProtKB-KW"/>
</dbReference>
<dbReference type="HAMAP" id="MF_00984">
    <property type="entry name" value="SSB"/>
    <property type="match status" value="1"/>
</dbReference>